<sequence length="102" mass="12113">MKSLILLLFMTGLVFLIIGYMERYKQCPLPKIEYRYIPRNFYEEQVTENNLKNTYSDMFNKADTWAKYPLGDIDNKGGNNLDNFIKNYKNVKIDDSDYDSDD</sequence>
<dbReference type="EMBL" id="MN740375">
    <property type="protein sequence ID" value="QHU03382.1"/>
    <property type="molecule type" value="Genomic_DNA"/>
</dbReference>
<protein>
    <submittedName>
        <fullName evidence="1">Uncharacterized protein</fullName>
    </submittedName>
</protein>
<evidence type="ECO:0000313" key="1">
    <source>
        <dbReference type="EMBL" id="QHU03382.1"/>
    </source>
</evidence>
<dbReference type="AlphaFoldDB" id="A0A6C0JCL9"/>
<accession>A0A6C0JCL9</accession>
<reference evidence="1" key="1">
    <citation type="journal article" date="2020" name="Nature">
        <title>Giant virus diversity and host interactions through global metagenomics.</title>
        <authorList>
            <person name="Schulz F."/>
            <person name="Roux S."/>
            <person name="Paez-Espino D."/>
            <person name="Jungbluth S."/>
            <person name="Walsh D.A."/>
            <person name="Denef V.J."/>
            <person name="McMahon K.D."/>
            <person name="Konstantinidis K.T."/>
            <person name="Eloe-Fadrosh E.A."/>
            <person name="Kyrpides N.C."/>
            <person name="Woyke T."/>
        </authorList>
    </citation>
    <scope>NUCLEOTIDE SEQUENCE</scope>
    <source>
        <strain evidence="1">GVMAG-M-3300026093-6</strain>
    </source>
</reference>
<proteinExistence type="predicted"/>
<name>A0A6C0JCL9_9ZZZZ</name>
<organism evidence="1">
    <name type="scientific">viral metagenome</name>
    <dbReference type="NCBI Taxonomy" id="1070528"/>
    <lineage>
        <taxon>unclassified sequences</taxon>
        <taxon>metagenomes</taxon>
        <taxon>organismal metagenomes</taxon>
    </lineage>
</organism>